<proteinExistence type="inferred from homology"/>
<keyword evidence="3" id="KW-0560">Oxidoreductase</keyword>
<organism evidence="3 4">
    <name type="scientific">Microbulbifer aggregans</name>
    <dbReference type="NCBI Taxonomy" id="1769779"/>
    <lineage>
        <taxon>Bacteria</taxon>
        <taxon>Pseudomonadati</taxon>
        <taxon>Pseudomonadota</taxon>
        <taxon>Gammaproteobacteria</taxon>
        <taxon>Cellvibrionales</taxon>
        <taxon>Microbulbiferaceae</taxon>
        <taxon>Microbulbifer</taxon>
    </lineage>
</organism>
<dbReference type="GO" id="GO:0047560">
    <property type="term" value="F:3-dehydrosphinganine reductase activity"/>
    <property type="evidence" value="ECO:0007669"/>
    <property type="project" value="TreeGrafter"/>
</dbReference>
<evidence type="ECO:0000313" key="3">
    <source>
        <dbReference type="EMBL" id="AOS98135.1"/>
    </source>
</evidence>
<dbReference type="InterPro" id="IPR002347">
    <property type="entry name" value="SDR_fam"/>
</dbReference>
<dbReference type="PRINTS" id="PR00081">
    <property type="entry name" value="GDHRDH"/>
</dbReference>
<evidence type="ECO:0000313" key="4">
    <source>
        <dbReference type="Proteomes" id="UP000095672"/>
    </source>
</evidence>
<reference evidence="4" key="1">
    <citation type="submission" date="2016-01" db="EMBL/GenBank/DDBJ databases">
        <title>Complete genome sequence of Microbulbifer sp. CCB-MM1, a halophile isolated from Matang Mangrove Forest, Perak.</title>
        <authorList>
            <person name="Moh T.H."/>
            <person name="Dinesh B."/>
            <person name="Lau N.-S."/>
            <person name="Go F."/>
            <person name="Alexander Chong S.-C."/>
        </authorList>
    </citation>
    <scope>NUCLEOTIDE SEQUENCE [LARGE SCALE GENOMIC DNA]</scope>
    <source>
        <strain evidence="4">CCB-MM1</strain>
    </source>
</reference>
<gene>
    <name evidence="3" type="primary">xecD_2</name>
    <name evidence="3" type="ORF">AUP74_02740</name>
</gene>
<dbReference type="InterPro" id="IPR020904">
    <property type="entry name" value="Sc_DH/Rdtase_CS"/>
</dbReference>
<dbReference type="Pfam" id="PF00106">
    <property type="entry name" value="adh_short"/>
    <property type="match status" value="1"/>
</dbReference>
<dbReference type="PANTHER" id="PTHR43550">
    <property type="entry name" value="3-KETODIHYDROSPHINGOSINE REDUCTASE"/>
    <property type="match status" value="1"/>
</dbReference>
<dbReference type="InterPro" id="IPR036291">
    <property type="entry name" value="NAD(P)-bd_dom_sf"/>
</dbReference>
<evidence type="ECO:0000259" key="2">
    <source>
        <dbReference type="SMART" id="SM00822"/>
    </source>
</evidence>
<sequence>MTDGGHALISGAGSGLGFGIALRLLRRGCRVSILDLKLDSGRHQQLVSAAKAGKSQWQFFIAEITELDQVRQAISTAVEHYGPPFLALNCAGILVNRAFTDLEPDDFHRVLDVNLNGSFHFAHAALPHLQPGARLALVASLAGLTSNYGYAAYGASKFGVVGLATTLRFELQPQGIQVSCICPAEIRTPMVAREKRDAHPVSLELRKVAGSMDVDSACDQILRGLDAGKWMIIPGVRPRLLALFNRILPGTFYRICSLLLHRSLRRLDTNAKLQRKTPAVSGR</sequence>
<dbReference type="KEGG" id="micc:AUP74_02740"/>
<feature type="domain" description="Ketoreductase" evidence="2">
    <location>
        <begin position="5"/>
        <end position="187"/>
    </location>
</feature>
<dbReference type="PROSITE" id="PS00061">
    <property type="entry name" value="ADH_SHORT"/>
    <property type="match status" value="1"/>
</dbReference>
<name>A0A1C9WAH4_9GAMM</name>
<keyword evidence="4" id="KW-1185">Reference proteome</keyword>
<dbReference type="AlphaFoldDB" id="A0A1C9WAH4"/>
<dbReference type="EC" id="1.1.1.268" evidence="3"/>
<dbReference type="SUPFAM" id="SSF51735">
    <property type="entry name" value="NAD(P)-binding Rossmann-fold domains"/>
    <property type="match status" value="1"/>
</dbReference>
<dbReference type="PATRIC" id="fig|1769779.3.peg.2734"/>
<dbReference type="Gene3D" id="3.40.50.720">
    <property type="entry name" value="NAD(P)-binding Rossmann-like Domain"/>
    <property type="match status" value="1"/>
</dbReference>
<evidence type="ECO:0000256" key="1">
    <source>
        <dbReference type="ARBA" id="ARBA00006484"/>
    </source>
</evidence>
<dbReference type="OrthoDB" id="9808814at2"/>
<comment type="similarity">
    <text evidence="1">Belongs to the short-chain dehydrogenases/reductases (SDR) family.</text>
</comment>
<dbReference type="EMBL" id="CP014143">
    <property type="protein sequence ID" value="AOS98135.1"/>
    <property type="molecule type" value="Genomic_DNA"/>
</dbReference>
<accession>A0A1C9WAH4</accession>
<dbReference type="InterPro" id="IPR057326">
    <property type="entry name" value="KR_dom"/>
</dbReference>
<dbReference type="GO" id="GO:0016020">
    <property type="term" value="C:membrane"/>
    <property type="evidence" value="ECO:0007669"/>
    <property type="project" value="GOC"/>
</dbReference>
<dbReference type="STRING" id="1769779.AUP74_02740"/>
<dbReference type="GO" id="GO:0050574">
    <property type="term" value="F:2-(R)-hydroxypropyl-CoM dehydrogenase activity"/>
    <property type="evidence" value="ECO:0007669"/>
    <property type="project" value="UniProtKB-EC"/>
</dbReference>
<dbReference type="Proteomes" id="UP000095672">
    <property type="component" value="Chromosome"/>
</dbReference>
<dbReference type="PANTHER" id="PTHR43550:SF3">
    <property type="entry name" value="3-KETODIHYDROSPHINGOSINE REDUCTASE"/>
    <property type="match status" value="1"/>
</dbReference>
<dbReference type="GO" id="GO:0030148">
    <property type="term" value="P:sphingolipid biosynthetic process"/>
    <property type="evidence" value="ECO:0007669"/>
    <property type="project" value="TreeGrafter"/>
</dbReference>
<dbReference type="GO" id="GO:0006666">
    <property type="term" value="P:3-keto-sphinganine metabolic process"/>
    <property type="evidence" value="ECO:0007669"/>
    <property type="project" value="TreeGrafter"/>
</dbReference>
<protein>
    <submittedName>
        <fullName evidence="3">2-(R)-hydroxypropyl-CoM dehydrogenase</fullName>
        <ecNumber evidence="3">1.1.1.268</ecNumber>
    </submittedName>
</protein>
<dbReference type="SMART" id="SM00822">
    <property type="entry name" value="PKS_KR"/>
    <property type="match status" value="1"/>
</dbReference>
<dbReference type="RefSeq" id="WP_083260994.1">
    <property type="nucleotide sequence ID" value="NZ_CP014143.1"/>
</dbReference>